<name>A0A1G2H112_9BACT</name>
<feature type="transmembrane region" description="Helical" evidence="6">
    <location>
        <begin position="197"/>
        <end position="216"/>
    </location>
</feature>
<evidence type="ECO:0000256" key="1">
    <source>
        <dbReference type="ARBA" id="ARBA00004141"/>
    </source>
</evidence>
<protein>
    <recommendedName>
        <fullName evidence="9">AI-2E family transporter</fullName>
    </recommendedName>
</protein>
<feature type="transmembrane region" description="Helical" evidence="6">
    <location>
        <begin position="295"/>
        <end position="325"/>
    </location>
</feature>
<dbReference type="GO" id="GO:0016020">
    <property type="term" value="C:membrane"/>
    <property type="evidence" value="ECO:0007669"/>
    <property type="project" value="UniProtKB-SubCell"/>
</dbReference>
<dbReference type="PANTHER" id="PTHR21716">
    <property type="entry name" value="TRANSMEMBRANE PROTEIN"/>
    <property type="match status" value="1"/>
</dbReference>
<proteinExistence type="inferred from homology"/>
<dbReference type="AlphaFoldDB" id="A0A1G2H112"/>
<feature type="transmembrane region" description="Helical" evidence="6">
    <location>
        <begin position="59"/>
        <end position="85"/>
    </location>
</feature>
<keyword evidence="3 6" id="KW-0812">Transmembrane</keyword>
<dbReference type="EMBL" id="MHNZ01000027">
    <property type="protein sequence ID" value="OGZ56133.1"/>
    <property type="molecule type" value="Genomic_DNA"/>
</dbReference>
<evidence type="ECO:0000313" key="8">
    <source>
        <dbReference type="Proteomes" id="UP000177954"/>
    </source>
</evidence>
<feature type="transmembrane region" description="Helical" evidence="6">
    <location>
        <begin position="31"/>
        <end position="47"/>
    </location>
</feature>
<feature type="transmembrane region" description="Helical" evidence="6">
    <location>
        <begin position="257"/>
        <end position="275"/>
    </location>
</feature>
<feature type="transmembrane region" description="Helical" evidence="6">
    <location>
        <begin position="7"/>
        <end position="25"/>
    </location>
</feature>
<accession>A0A1G2H112</accession>
<evidence type="ECO:0000256" key="2">
    <source>
        <dbReference type="ARBA" id="ARBA00009773"/>
    </source>
</evidence>
<dbReference type="PANTHER" id="PTHR21716:SF4">
    <property type="entry name" value="TRANSMEMBRANE PROTEIN 245"/>
    <property type="match status" value="1"/>
</dbReference>
<evidence type="ECO:0000256" key="5">
    <source>
        <dbReference type="ARBA" id="ARBA00023136"/>
    </source>
</evidence>
<feature type="transmembrane region" description="Helical" evidence="6">
    <location>
        <begin position="222"/>
        <end position="250"/>
    </location>
</feature>
<comment type="caution">
    <text evidence="7">The sequence shown here is derived from an EMBL/GenBank/DDBJ whole genome shotgun (WGS) entry which is preliminary data.</text>
</comment>
<comment type="subcellular location">
    <subcellularLocation>
        <location evidence="1">Membrane</location>
        <topology evidence="1">Multi-pass membrane protein</topology>
    </subcellularLocation>
</comment>
<keyword evidence="4 6" id="KW-1133">Transmembrane helix</keyword>
<reference evidence="7 8" key="1">
    <citation type="journal article" date="2016" name="Nat. Commun.">
        <title>Thousands of microbial genomes shed light on interconnected biogeochemical processes in an aquifer system.</title>
        <authorList>
            <person name="Anantharaman K."/>
            <person name="Brown C.T."/>
            <person name="Hug L.A."/>
            <person name="Sharon I."/>
            <person name="Castelle C.J."/>
            <person name="Probst A.J."/>
            <person name="Thomas B.C."/>
            <person name="Singh A."/>
            <person name="Wilkins M.J."/>
            <person name="Karaoz U."/>
            <person name="Brodie E.L."/>
            <person name="Williams K.H."/>
            <person name="Hubbard S.S."/>
            <person name="Banfield J.F."/>
        </authorList>
    </citation>
    <scope>NUCLEOTIDE SEQUENCE [LARGE SCALE GENOMIC DNA]</scope>
</reference>
<keyword evidence="5 6" id="KW-0472">Membrane</keyword>
<evidence type="ECO:0000256" key="6">
    <source>
        <dbReference type="SAM" id="Phobius"/>
    </source>
</evidence>
<sequence>MNDRKPQLYFLLVILAGTFVLAFFIFRPFLYALALAMVFAVILQPIYQKIVAMTYGRQGLSALATILIVIAFIFTPLIFLGVQIFQEAQRLYFSLVENGGKNAVLNIFNTQDSSSIIDQYFKQGLSWLLQHLGSIFGSFIKMAVSSFVFLVVLYYLLKDGQKFKTAIVALSPLADADNEAISQKLGMTINAVMKGNLLIALVQGAFTSVGFTIFGVPNAVLWGSVAVVAALIPGIGTALVLTPAILFLFLKGDVFSGVGLTVWGVVAVGLVDNFLGPKLVGRGMQLHPLIVLLSVLGGIGFFGPIGLLLGPLSISLFFVLLDIYFSLIRREKSIM</sequence>
<evidence type="ECO:0000256" key="4">
    <source>
        <dbReference type="ARBA" id="ARBA00022989"/>
    </source>
</evidence>
<dbReference type="STRING" id="1802129.A3J04_02630"/>
<dbReference type="Proteomes" id="UP000177954">
    <property type="component" value="Unassembled WGS sequence"/>
</dbReference>
<comment type="similarity">
    <text evidence="2">Belongs to the autoinducer-2 exporter (AI-2E) (TC 2.A.86) family.</text>
</comment>
<evidence type="ECO:0008006" key="9">
    <source>
        <dbReference type="Google" id="ProtNLM"/>
    </source>
</evidence>
<organism evidence="7 8">
    <name type="scientific">Candidatus Ryanbacteria bacterium RIFCSPLOWO2_02_FULL_47_14</name>
    <dbReference type="NCBI Taxonomy" id="1802129"/>
    <lineage>
        <taxon>Bacteria</taxon>
        <taxon>Candidatus Ryaniibacteriota</taxon>
    </lineage>
</organism>
<dbReference type="Pfam" id="PF01594">
    <property type="entry name" value="AI-2E_transport"/>
    <property type="match status" value="1"/>
</dbReference>
<dbReference type="InterPro" id="IPR002549">
    <property type="entry name" value="AI-2E-like"/>
</dbReference>
<feature type="transmembrane region" description="Helical" evidence="6">
    <location>
        <begin position="135"/>
        <end position="157"/>
    </location>
</feature>
<evidence type="ECO:0000256" key="3">
    <source>
        <dbReference type="ARBA" id="ARBA00022692"/>
    </source>
</evidence>
<evidence type="ECO:0000313" key="7">
    <source>
        <dbReference type="EMBL" id="OGZ56133.1"/>
    </source>
</evidence>
<gene>
    <name evidence="7" type="ORF">A3J04_02630</name>
</gene>